<feature type="domain" description="ZAD" evidence="3">
    <location>
        <begin position="7"/>
        <end position="84"/>
    </location>
</feature>
<protein>
    <submittedName>
        <fullName evidence="5">CSON010368 protein</fullName>
    </submittedName>
</protein>
<dbReference type="SMART" id="SM00868">
    <property type="entry name" value="zf-AD"/>
    <property type="match status" value="1"/>
</dbReference>
<proteinExistence type="predicted"/>
<reference evidence="4" key="1">
    <citation type="submission" date="2018-04" db="EMBL/GenBank/DDBJ databases">
        <authorList>
            <person name="Go L.Y."/>
            <person name="Mitchell J.A."/>
        </authorList>
    </citation>
    <scope>NUCLEOTIDE SEQUENCE</scope>
    <source>
        <tissue evidence="4">Whole organism</tissue>
    </source>
</reference>
<keyword evidence="1" id="KW-0862">Zinc</keyword>
<organism evidence="5">
    <name type="scientific">Culicoides sonorensis</name>
    <name type="common">Biting midge</name>
    <dbReference type="NCBI Taxonomy" id="179676"/>
    <lineage>
        <taxon>Eukaryota</taxon>
        <taxon>Metazoa</taxon>
        <taxon>Ecdysozoa</taxon>
        <taxon>Arthropoda</taxon>
        <taxon>Hexapoda</taxon>
        <taxon>Insecta</taxon>
        <taxon>Pterygota</taxon>
        <taxon>Neoptera</taxon>
        <taxon>Endopterygota</taxon>
        <taxon>Diptera</taxon>
        <taxon>Nematocera</taxon>
        <taxon>Chironomoidea</taxon>
        <taxon>Ceratopogonidae</taxon>
        <taxon>Ceratopogoninae</taxon>
        <taxon>Culicoides</taxon>
        <taxon>Monoculicoides</taxon>
    </lineage>
</organism>
<sequence length="361" mass="41410">MSLFDSDLCRLCLHVDKNSKDLESDDFQFNQNNIKAALKDVFNIRINSNQNLPTHVCTVCSKKLTDFYTFYLDVMSNQAKLLLGIDKFSLPKGKFKGITNKECIENKNNDHEIVLDLDCDSESEIEFLPENHRRKNSCSSDSTINIPCEIEGADDISDDRPPSNLLLRRTFKEEPDSYLQDIEIDFLLKSNSNEHENEEKSDESPTQDEIRSEMSTPDMTLPDLAHNPDFTPTDHRPEIQLQNSDDPHSMSQTTEISDKMSQETILSDDIAHDSTYTPPASIGNNESDVSTSSDDDENDVKINSRPKRIKCQKRMMRNSFSKYESDDSDVQIIGVKYPKRKLAQPEITNFFYIKKEKLEPK</sequence>
<keyword evidence="1" id="KW-0479">Metal-binding</keyword>
<evidence type="ECO:0000256" key="2">
    <source>
        <dbReference type="SAM" id="MobiDB-lite"/>
    </source>
</evidence>
<evidence type="ECO:0000313" key="4">
    <source>
        <dbReference type="EMBL" id="SSW98290.1"/>
    </source>
</evidence>
<dbReference type="GO" id="GO:0005634">
    <property type="term" value="C:nucleus"/>
    <property type="evidence" value="ECO:0007669"/>
    <property type="project" value="InterPro"/>
</dbReference>
<dbReference type="SUPFAM" id="SSF57716">
    <property type="entry name" value="Glucocorticoid receptor-like (DNA-binding domain)"/>
    <property type="match status" value="1"/>
</dbReference>
<dbReference type="EMBL" id="UFQT01000041">
    <property type="protein sequence ID" value="SSX18676.1"/>
    <property type="molecule type" value="Genomic_DNA"/>
</dbReference>
<keyword evidence="1" id="KW-0863">Zinc-finger</keyword>
<feature type="compositionally biased region" description="Polar residues" evidence="2">
    <location>
        <begin position="240"/>
        <end position="255"/>
    </location>
</feature>
<evidence type="ECO:0000256" key="1">
    <source>
        <dbReference type="PROSITE-ProRule" id="PRU01263"/>
    </source>
</evidence>
<dbReference type="EMBL" id="UFQS01000041">
    <property type="protein sequence ID" value="SSW98290.1"/>
    <property type="molecule type" value="Genomic_DNA"/>
</dbReference>
<feature type="region of interest" description="Disordered" evidence="2">
    <location>
        <begin position="191"/>
        <end position="307"/>
    </location>
</feature>
<feature type="binding site" evidence="1">
    <location>
        <position position="57"/>
    </location>
    <ligand>
        <name>Zn(2+)</name>
        <dbReference type="ChEBI" id="CHEBI:29105"/>
    </ligand>
</feature>
<gene>
    <name evidence="5" type="primary">CSON010368</name>
</gene>
<dbReference type="Pfam" id="PF07776">
    <property type="entry name" value="zf-AD"/>
    <property type="match status" value="1"/>
</dbReference>
<name>A0A336LL36_CULSO</name>
<reference evidence="5" key="2">
    <citation type="submission" date="2018-07" db="EMBL/GenBank/DDBJ databases">
        <authorList>
            <person name="Quirk P.G."/>
            <person name="Krulwich T.A."/>
        </authorList>
    </citation>
    <scope>NUCLEOTIDE SEQUENCE</scope>
</reference>
<accession>A0A336LL36</accession>
<dbReference type="Gene3D" id="3.40.1800.20">
    <property type="match status" value="1"/>
</dbReference>
<evidence type="ECO:0000259" key="3">
    <source>
        <dbReference type="PROSITE" id="PS51915"/>
    </source>
</evidence>
<evidence type="ECO:0000313" key="5">
    <source>
        <dbReference type="EMBL" id="SSX18676.1"/>
    </source>
</evidence>
<dbReference type="GO" id="GO:0008270">
    <property type="term" value="F:zinc ion binding"/>
    <property type="evidence" value="ECO:0007669"/>
    <property type="project" value="UniProtKB-UniRule"/>
</dbReference>
<dbReference type="InterPro" id="IPR012934">
    <property type="entry name" value="Znf_AD"/>
</dbReference>
<feature type="binding site" evidence="1">
    <location>
        <position position="9"/>
    </location>
    <ligand>
        <name>Zn(2+)</name>
        <dbReference type="ChEBI" id="CHEBI:29105"/>
    </ligand>
</feature>
<feature type="binding site" evidence="1">
    <location>
        <position position="60"/>
    </location>
    <ligand>
        <name>Zn(2+)</name>
        <dbReference type="ChEBI" id="CHEBI:29105"/>
    </ligand>
</feature>
<dbReference type="VEuPathDB" id="VectorBase:CSON010368"/>
<dbReference type="AlphaFoldDB" id="A0A336LL36"/>
<dbReference type="PROSITE" id="PS51915">
    <property type="entry name" value="ZAD"/>
    <property type="match status" value="1"/>
</dbReference>
<feature type="binding site" evidence="1">
    <location>
        <position position="12"/>
    </location>
    <ligand>
        <name>Zn(2+)</name>
        <dbReference type="ChEBI" id="CHEBI:29105"/>
    </ligand>
</feature>